<keyword evidence="1" id="KW-1133">Transmembrane helix</keyword>
<evidence type="ECO:0000313" key="2">
    <source>
        <dbReference type="EMBL" id="MFC5193356.1"/>
    </source>
</evidence>
<proteinExistence type="predicted"/>
<feature type="transmembrane region" description="Helical" evidence="1">
    <location>
        <begin position="6"/>
        <end position="27"/>
    </location>
</feature>
<sequence>MKENTTLWIVIANIALHFVIGVGLLIYKILGAKPPEKPEQREESTPS</sequence>
<dbReference type="RefSeq" id="WP_377917225.1">
    <property type="nucleotide sequence ID" value="NZ_JBHSKS010000017.1"/>
</dbReference>
<evidence type="ECO:0000256" key="1">
    <source>
        <dbReference type="SAM" id="Phobius"/>
    </source>
</evidence>
<protein>
    <submittedName>
        <fullName evidence="2">Uncharacterized protein</fullName>
    </submittedName>
</protein>
<name>A0ABW0C0C8_9BACT</name>
<dbReference type="EMBL" id="JBHSKS010000017">
    <property type="protein sequence ID" value="MFC5193356.1"/>
    <property type="molecule type" value="Genomic_DNA"/>
</dbReference>
<organism evidence="2 3">
    <name type="scientific">Algoriphagus aquatilis</name>
    <dbReference type="NCBI Taxonomy" id="490186"/>
    <lineage>
        <taxon>Bacteria</taxon>
        <taxon>Pseudomonadati</taxon>
        <taxon>Bacteroidota</taxon>
        <taxon>Cytophagia</taxon>
        <taxon>Cytophagales</taxon>
        <taxon>Cyclobacteriaceae</taxon>
        <taxon>Algoriphagus</taxon>
    </lineage>
</organism>
<reference evidence="3" key="1">
    <citation type="journal article" date="2019" name="Int. J. Syst. Evol. Microbiol.">
        <title>The Global Catalogue of Microorganisms (GCM) 10K type strain sequencing project: providing services to taxonomists for standard genome sequencing and annotation.</title>
        <authorList>
            <consortium name="The Broad Institute Genomics Platform"/>
            <consortium name="The Broad Institute Genome Sequencing Center for Infectious Disease"/>
            <person name="Wu L."/>
            <person name="Ma J."/>
        </authorList>
    </citation>
    <scope>NUCLEOTIDE SEQUENCE [LARGE SCALE GENOMIC DNA]</scope>
    <source>
        <strain evidence="3">CGMCC 1.7030</strain>
    </source>
</reference>
<keyword evidence="1" id="KW-0812">Transmembrane</keyword>
<keyword evidence="1" id="KW-0472">Membrane</keyword>
<dbReference type="Proteomes" id="UP001596163">
    <property type="component" value="Unassembled WGS sequence"/>
</dbReference>
<keyword evidence="3" id="KW-1185">Reference proteome</keyword>
<gene>
    <name evidence="2" type="ORF">ACFPIK_16410</name>
</gene>
<comment type="caution">
    <text evidence="2">The sequence shown here is derived from an EMBL/GenBank/DDBJ whole genome shotgun (WGS) entry which is preliminary data.</text>
</comment>
<accession>A0ABW0C0C8</accession>
<evidence type="ECO:0000313" key="3">
    <source>
        <dbReference type="Proteomes" id="UP001596163"/>
    </source>
</evidence>